<dbReference type="Proteomes" id="UP000318801">
    <property type="component" value="Unassembled WGS sequence"/>
</dbReference>
<feature type="site" description="Electron transfer via tryptophanyl radical" evidence="9">
    <location>
        <position position="306"/>
    </location>
</feature>
<dbReference type="PROSITE" id="PS51645">
    <property type="entry name" value="PHR_CRY_ALPHA_BETA"/>
    <property type="match status" value="1"/>
</dbReference>
<evidence type="ECO:0000256" key="6">
    <source>
        <dbReference type="ARBA" id="ARBA00022991"/>
    </source>
</evidence>
<evidence type="ECO:0000256" key="4">
    <source>
        <dbReference type="ARBA" id="ARBA00022630"/>
    </source>
</evidence>
<dbReference type="InterPro" id="IPR018394">
    <property type="entry name" value="DNA_photolyase_1_CS_C"/>
</dbReference>
<dbReference type="AlphaFoldDB" id="A0A506U9Y0"/>
<comment type="cofactor">
    <cofactor evidence="1">
        <name>(6R)-5,10-methylene-5,6,7,8-tetrahydrofolate</name>
        <dbReference type="ChEBI" id="CHEBI:15636"/>
    </cofactor>
</comment>
<feature type="binding site" evidence="8">
    <location>
        <position position="225"/>
    </location>
    <ligand>
        <name>FAD</name>
        <dbReference type="ChEBI" id="CHEBI:57692"/>
    </ligand>
</feature>
<dbReference type="Pfam" id="PF00875">
    <property type="entry name" value="DNA_photolyase"/>
    <property type="match status" value="1"/>
</dbReference>
<keyword evidence="14" id="KW-1185">Reference proteome</keyword>
<dbReference type="Gene3D" id="1.10.579.10">
    <property type="entry name" value="DNA Cyclobutane Dipyrimidine Photolyase, subunit A, domain 3"/>
    <property type="match status" value="1"/>
</dbReference>
<gene>
    <name evidence="13" type="ORF">FJU08_13180</name>
</gene>
<feature type="domain" description="Photolyase/cryptochrome alpha/beta" evidence="12">
    <location>
        <begin position="4"/>
        <end position="131"/>
    </location>
</feature>
<comment type="catalytic activity">
    <reaction evidence="7">
        <text>cyclobutadipyrimidine (in DNA) = 2 pyrimidine residues (in DNA).</text>
        <dbReference type="EC" id="4.1.99.3"/>
    </reaction>
</comment>
<evidence type="ECO:0000256" key="11">
    <source>
        <dbReference type="SAM" id="MobiDB-lite"/>
    </source>
</evidence>
<dbReference type="RefSeq" id="WP_141149478.1">
    <property type="nucleotide sequence ID" value="NZ_VHLG01000008.1"/>
</dbReference>
<proteinExistence type="inferred from homology"/>
<dbReference type="PROSITE" id="PS00691">
    <property type="entry name" value="DNA_PHOTOLYASES_1_2"/>
    <property type="match status" value="1"/>
</dbReference>
<keyword evidence="6 10" id="KW-0157">Chromophore</keyword>
<feature type="site" description="Electron transfer via tryptophanyl radical" evidence="9">
    <location>
        <position position="359"/>
    </location>
</feature>
<dbReference type="InterPro" id="IPR036155">
    <property type="entry name" value="Crypto/Photolyase_N_sf"/>
</dbReference>
<evidence type="ECO:0000313" key="14">
    <source>
        <dbReference type="Proteomes" id="UP000318801"/>
    </source>
</evidence>
<feature type="compositionally biased region" description="Basic and acidic residues" evidence="11">
    <location>
        <begin position="167"/>
        <end position="179"/>
    </location>
</feature>
<feature type="site" description="Electron transfer via tryptophanyl radical" evidence="9">
    <location>
        <position position="382"/>
    </location>
</feature>
<evidence type="ECO:0000313" key="13">
    <source>
        <dbReference type="EMBL" id="TPW29755.1"/>
    </source>
</evidence>
<comment type="cofactor">
    <cofactor evidence="8">
        <name>FAD</name>
        <dbReference type="ChEBI" id="CHEBI:57692"/>
    </cofactor>
    <text evidence="8">Binds 1 FAD per subunit.</text>
</comment>
<accession>A0A506U9Y0</accession>
<dbReference type="PANTHER" id="PTHR11455">
    <property type="entry name" value="CRYPTOCHROME"/>
    <property type="match status" value="1"/>
</dbReference>
<organism evidence="13 14">
    <name type="scientific">Martelella alba</name>
    <dbReference type="NCBI Taxonomy" id="2590451"/>
    <lineage>
        <taxon>Bacteria</taxon>
        <taxon>Pseudomonadati</taxon>
        <taxon>Pseudomonadota</taxon>
        <taxon>Alphaproteobacteria</taxon>
        <taxon>Hyphomicrobiales</taxon>
        <taxon>Aurantimonadaceae</taxon>
        <taxon>Martelella</taxon>
    </lineage>
</organism>
<dbReference type="OrthoDB" id="9772484at2"/>
<reference evidence="13 14" key="1">
    <citation type="submission" date="2019-06" db="EMBL/GenBank/DDBJ databases">
        <authorList>
            <person name="Li M."/>
        </authorList>
    </citation>
    <scope>NUCLEOTIDE SEQUENCE [LARGE SCALE GENOMIC DNA]</scope>
    <source>
        <strain evidence="13 14">BGMRC2036</strain>
    </source>
</reference>
<dbReference type="SUPFAM" id="SSF52425">
    <property type="entry name" value="Cryptochrome/photolyase, N-terminal domain"/>
    <property type="match status" value="1"/>
</dbReference>
<dbReference type="GO" id="GO:0003904">
    <property type="term" value="F:deoxyribodipyrimidine photo-lyase activity"/>
    <property type="evidence" value="ECO:0007669"/>
    <property type="project" value="UniProtKB-EC"/>
</dbReference>
<name>A0A506U9Y0_9HYPH</name>
<keyword evidence="5 8" id="KW-0274">FAD</keyword>
<dbReference type="PRINTS" id="PR00147">
    <property type="entry name" value="DNAPHOTLYASE"/>
</dbReference>
<feature type="binding site" evidence="8">
    <location>
        <begin position="237"/>
        <end position="241"/>
    </location>
    <ligand>
        <name>FAD</name>
        <dbReference type="ChEBI" id="CHEBI:57692"/>
    </ligand>
</feature>
<evidence type="ECO:0000256" key="9">
    <source>
        <dbReference type="PIRSR" id="PIRSR602081-2"/>
    </source>
</evidence>
<dbReference type="FunFam" id="1.10.579.10:FF:000003">
    <property type="entry name" value="Deoxyribodipyrimidine photo-lyase"/>
    <property type="match status" value="1"/>
</dbReference>
<dbReference type="GO" id="GO:0003677">
    <property type="term" value="F:DNA binding"/>
    <property type="evidence" value="ECO:0007669"/>
    <property type="project" value="TreeGrafter"/>
</dbReference>
<dbReference type="InterPro" id="IPR036134">
    <property type="entry name" value="Crypto/Photolyase_FAD-like_sf"/>
</dbReference>
<dbReference type="InterPro" id="IPR005101">
    <property type="entry name" value="Cryptochr/Photolyase_FAD-bd"/>
</dbReference>
<keyword evidence="4 8" id="KW-0285">Flavoprotein</keyword>
<evidence type="ECO:0000256" key="8">
    <source>
        <dbReference type="PIRSR" id="PIRSR602081-1"/>
    </source>
</evidence>
<dbReference type="InterPro" id="IPR014729">
    <property type="entry name" value="Rossmann-like_a/b/a_fold"/>
</dbReference>
<evidence type="ECO:0000256" key="3">
    <source>
        <dbReference type="ARBA" id="ARBA00014046"/>
    </source>
</evidence>
<dbReference type="Gene3D" id="1.25.40.80">
    <property type="match status" value="1"/>
</dbReference>
<dbReference type="Pfam" id="PF03441">
    <property type="entry name" value="FAD_binding_7"/>
    <property type="match status" value="1"/>
</dbReference>
<dbReference type="PANTHER" id="PTHR11455:SF9">
    <property type="entry name" value="CRYPTOCHROME CIRCADIAN CLOCK 5 ISOFORM X1"/>
    <property type="match status" value="1"/>
</dbReference>
<feature type="region of interest" description="Disordered" evidence="11">
    <location>
        <begin position="162"/>
        <end position="183"/>
    </location>
</feature>
<sequence length="475" mass="52873">MPPRPALIWFRKDLRLADNHALLAAAEGDRPVVAVYIRETNGNGALGAAQAWWLEKSLEALGRALTDLGTPLVLRSGDALDVLRDLVIATGADAIYWNRRYDPSGMTTDAAIKQALREDGLTVTSFGGQILHEPGRVKTGTGGPYKVYTPFWKALQTGLHVPPPADPPKRLKAPEKQPDSEQLSSWQFYTARPDWAKCFGDIWMPGENGARKRLAAFLSKRLDGYGAARDIPARAATSMLSPHLALGEISPATIWHAIDDAHDGPAEDRKKFLQELVWRDFCYHLLFHAPDLADRNWNKKFDSFDWDSNNAGFEAWTKGLTGYPIVDAGMRQLWREGYMHNRVRMIAASFLIKDLMIDWRRGEAWFRDTLVDADPAANPASWQWVAGSGADAAPFFRIFNPVLQGQKFDPEGDYVRRYVPELAALPEKHIHAPFAAPETILNQSGVILGKTYPAPVVSHKQARDRALAAYKSLSA</sequence>
<dbReference type="GO" id="GO:0009416">
    <property type="term" value="P:response to light stimulus"/>
    <property type="evidence" value="ECO:0007669"/>
    <property type="project" value="TreeGrafter"/>
</dbReference>
<dbReference type="InterPro" id="IPR002081">
    <property type="entry name" value="Cryptochrome/DNA_photolyase_1"/>
</dbReference>
<feature type="binding site" evidence="8">
    <location>
        <position position="272"/>
    </location>
    <ligand>
        <name>FAD</name>
        <dbReference type="ChEBI" id="CHEBI:57692"/>
    </ligand>
</feature>
<dbReference type="Gene3D" id="3.40.50.620">
    <property type="entry name" value="HUPs"/>
    <property type="match status" value="1"/>
</dbReference>
<keyword evidence="13" id="KW-0456">Lyase</keyword>
<evidence type="ECO:0000256" key="1">
    <source>
        <dbReference type="ARBA" id="ARBA00001932"/>
    </source>
</evidence>
<feature type="binding site" evidence="8">
    <location>
        <begin position="372"/>
        <end position="374"/>
    </location>
    <ligand>
        <name>FAD</name>
        <dbReference type="ChEBI" id="CHEBI:57692"/>
    </ligand>
</feature>
<evidence type="ECO:0000256" key="5">
    <source>
        <dbReference type="ARBA" id="ARBA00022827"/>
    </source>
</evidence>
<dbReference type="PROSITE" id="PS00394">
    <property type="entry name" value="DNA_PHOTOLYASES_1_1"/>
    <property type="match status" value="1"/>
</dbReference>
<comment type="caution">
    <text evidence="13">The sequence shown here is derived from an EMBL/GenBank/DDBJ whole genome shotgun (WGS) entry which is preliminary data.</text>
</comment>
<evidence type="ECO:0000256" key="10">
    <source>
        <dbReference type="RuleBase" id="RU004182"/>
    </source>
</evidence>
<dbReference type="InterPro" id="IPR006050">
    <property type="entry name" value="DNA_photolyase_N"/>
</dbReference>
<evidence type="ECO:0000256" key="2">
    <source>
        <dbReference type="ARBA" id="ARBA00013149"/>
    </source>
</evidence>
<dbReference type="GO" id="GO:0071949">
    <property type="term" value="F:FAD binding"/>
    <property type="evidence" value="ECO:0007669"/>
    <property type="project" value="TreeGrafter"/>
</dbReference>
<protein>
    <recommendedName>
        <fullName evidence="3">Deoxyribodipyrimidine photo-lyase</fullName>
        <ecNumber evidence="2">4.1.99.3</ecNumber>
    </recommendedName>
</protein>
<evidence type="ECO:0000256" key="7">
    <source>
        <dbReference type="ARBA" id="ARBA00033999"/>
    </source>
</evidence>
<dbReference type="EC" id="4.1.99.3" evidence="2"/>
<comment type="similarity">
    <text evidence="10">Belongs to the DNA photolyase family.</text>
</comment>
<dbReference type="SUPFAM" id="SSF48173">
    <property type="entry name" value="Cryptochrome/photolyase FAD-binding domain"/>
    <property type="match status" value="1"/>
</dbReference>
<evidence type="ECO:0000259" key="12">
    <source>
        <dbReference type="PROSITE" id="PS51645"/>
    </source>
</evidence>
<dbReference type="EMBL" id="VHLG01000008">
    <property type="protein sequence ID" value="TPW29755.1"/>
    <property type="molecule type" value="Genomic_DNA"/>
</dbReference>
<dbReference type="GO" id="GO:0000719">
    <property type="term" value="P:photoreactive repair"/>
    <property type="evidence" value="ECO:0007669"/>
    <property type="project" value="UniProtKB-ARBA"/>
</dbReference>